<evidence type="ECO:0000256" key="2">
    <source>
        <dbReference type="ARBA" id="ARBA00022528"/>
    </source>
</evidence>
<dbReference type="AlphaFoldDB" id="A0AAW2DQA3"/>
<evidence type="ECO:0000256" key="3">
    <source>
        <dbReference type="ARBA" id="ARBA00022640"/>
    </source>
</evidence>
<comment type="similarity">
    <text evidence="7">Belongs to the PsbQ family.</text>
</comment>
<comment type="caution">
    <text evidence="8">The sequence shown here is derived from an EMBL/GenBank/DDBJ whole genome shotgun (WGS) entry which is preliminary data.</text>
</comment>
<gene>
    <name evidence="8" type="ORF">SO802_007704</name>
</gene>
<dbReference type="GO" id="GO:0019898">
    <property type="term" value="C:extrinsic component of membrane"/>
    <property type="evidence" value="ECO:0007669"/>
    <property type="project" value="InterPro"/>
</dbReference>
<evidence type="ECO:0000256" key="5">
    <source>
        <dbReference type="ARBA" id="ARBA00023078"/>
    </source>
</evidence>
<keyword evidence="9" id="KW-1185">Reference proteome</keyword>
<evidence type="ECO:0000256" key="1">
    <source>
        <dbReference type="ARBA" id="ARBA00004334"/>
    </source>
</evidence>
<accession>A0AAW2DQA3</accession>
<sequence length="128" mass="14625">MVDVELRGSAHRIKKCACDLLSIGGDLVDDDDSWDLMGNDLRLKSTFLYCDFNRMISSAPRDQKKPLTELANKLFCSIETFINLYIFINCYDKICFPVDIHQQNGNGLDAVQMLILSLIPHIRYKPLP</sequence>
<organism evidence="8 9">
    <name type="scientific">Lithocarpus litseifolius</name>
    <dbReference type="NCBI Taxonomy" id="425828"/>
    <lineage>
        <taxon>Eukaryota</taxon>
        <taxon>Viridiplantae</taxon>
        <taxon>Streptophyta</taxon>
        <taxon>Embryophyta</taxon>
        <taxon>Tracheophyta</taxon>
        <taxon>Spermatophyta</taxon>
        <taxon>Magnoliopsida</taxon>
        <taxon>eudicotyledons</taxon>
        <taxon>Gunneridae</taxon>
        <taxon>Pentapetalae</taxon>
        <taxon>rosids</taxon>
        <taxon>fabids</taxon>
        <taxon>Fagales</taxon>
        <taxon>Fagaceae</taxon>
        <taxon>Lithocarpus</taxon>
    </lineage>
</organism>
<dbReference type="GO" id="GO:0009767">
    <property type="term" value="P:photosynthetic electron transport chain"/>
    <property type="evidence" value="ECO:0007669"/>
    <property type="project" value="TreeGrafter"/>
</dbReference>
<dbReference type="Gene3D" id="1.20.120.290">
    <property type="entry name" value="Oxygen-evolving enhancer protein 3 (PsbQ), four-helix up-down bundle"/>
    <property type="match status" value="1"/>
</dbReference>
<dbReference type="Pfam" id="PF05757">
    <property type="entry name" value="PsbQ"/>
    <property type="match status" value="1"/>
</dbReference>
<dbReference type="InterPro" id="IPR008797">
    <property type="entry name" value="PSII_PsbQ"/>
</dbReference>
<comment type="subcellular location">
    <subcellularLocation>
        <location evidence="1">Plastid</location>
        <location evidence="1">Chloroplast thylakoid membrane</location>
    </subcellularLocation>
</comment>
<protein>
    <submittedName>
        <fullName evidence="8">Uncharacterized protein</fullName>
    </submittedName>
</protein>
<dbReference type="InterPro" id="IPR054099">
    <property type="entry name" value="PSII_PsbQ_pln"/>
</dbReference>
<proteinExistence type="inferred from homology"/>
<dbReference type="PANTHER" id="PTHR33399:SF8">
    <property type="entry name" value="OS04G0522800 PROTEIN"/>
    <property type="match status" value="1"/>
</dbReference>
<keyword evidence="5" id="KW-0793">Thylakoid</keyword>
<dbReference type="GO" id="GO:0009654">
    <property type="term" value="C:photosystem II oxygen evolving complex"/>
    <property type="evidence" value="ECO:0007669"/>
    <property type="project" value="InterPro"/>
</dbReference>
<dbReference type="SUPFAM" id="SSF101112">
    <property type="entry name" value="Oxygen-evolving enhancer protein 3"/>
    <property type="match status" value="1"/>
</dbReference>
<evidence type="ECO:0000256" key="7">
    <source>
        <dbReference type="ARBA" id="ARBA00035649"/>
    </source>
</evidence>
<keyword evidence="2" id="KW-0150">Chloroplast</keyword>
<dbReference type="GO" id="GO:0009535">
    <property type="term" value="C:chloroplast thylakoid membrane"/>
    <property type="evidence" value="ECO:0007669"/>
    <property type="project" value="UniProtKB-SubCell"/>
</dbReference>
<dbReference type="Proteomes" id="UP001459277">
    <property type="component" value="Unassembled WGS sequence"/>
</dbReference>
<keyword evidence="4" id="KW-0809">Transit peptide</keyword>
<dbReference type="GO" id="GO:0005509">
    <property type="term" value="F:calcium ion binding"/>
    <property type="evidence" value="ECO:0007669"/>
    <property type="project" value="InterPro"/>
</dbReference>
<reference evidence="8 9" key="1">
    <citation type="submission" date="2024-01" db="EMBL/GenBank/DDBJ databases">
        <title>A telomere-to-telomere, gap-free genome of sweet tea (Lithocarpus litseifolius).</title>
        <authorList>
            <person name="Zhou J."/>
        </authorList>
    </citation>
    <scope>NUCLEOTIDE SEQUENCE [LARGE SCALE GENOMIC DNA]</scope>
    <source>
        <strain evidence="8">Zhou-2022a</strain>
        <tissue evidence="8">Leaf</tissue>
    </source>
</reference>
<name>A0AAW2DQA3_9ROSI</name>
<keyword evidence="3" id="KW-0934">Plastid</keyword>
<evidence type="ECO:0000256" key="6">
    <source>
        <dbReference type="ARBA" id="ARBA00023136"/>
    </source>
</evidence>
<dbReference type="InterPro" id="IPR023222">
    <property type="entry name" value="PsbQ-like_dom_sf"/>
</dbReference>
<evidence type="ECO:0000313" key="9">
    <source>
        <dbReference type="Proteomes" id="UP001459277"/>
    </source>
</evidence>
<keyword evidence="6" id="KW-0472">Membrane</keyword>
<evidence type="ECO:0000256" key="4">
    <source>
        <dbReference type="ARBA" id="ARBA00022946"/>
    </source>
</evidence>
<dbReference type="PANTHER" id="PTHR33399">
    <property type="entry name" value="OXYGEN-EVOLVING ENHANCER PROTEIN 3-1, CHLOROPLASTIC"/>
    <property type="match status" value="1"/>
</dbReference>
<evidence type="ECO:0000313" key="8">
    <source>
        <dbReference type="EMBL" id="KAL0012596.1"/>
    </source>
</evidence>
<dbReference type="EMBL" id="JAZDWU010000002">
    <property type="protein sequence ID" value="KAL0012596.1"/>
    <property type="molecule type" value="Genomic_DNA"/>
</dbReference>